<feature type="compositionally biased region" description="Basic and acidic residues" evidence="2">
    <location>
        <begin position="83"/>
        <end position="92"/>
    </location>
</feature>
<name>A0A0N0GLH8_9NEIS</name>
<dbReference type="Pfam" id="PF04954">
    <property type="entry name" value="SIP"/>
    <property type="match status" value="1"/>
</dbReference>
<proteinExistence type="inferred from homology"/>
<dbReference type="InterPro" id="IPR017927">
    <property type="entry name" value="FAD-bd_FR_type"/>
</dbReference>
<feature type="domain" description="FAD-binding FR-type" evidence="3">
    <location>
        <begin position="19"/>
        <end position="143"/>
    </location>
</feature>
<dbReference type="AlphaFoldDB" id="A0A0N0GLH8"/>
<reference evidence="4 5" key="1">
    <citation type="submission" date="2015-07" db="EMBL/GenBank/DDBJ databases">
        <title>Draft genome sequence of the Amantichitinum ursilacus IGB-41, a new chitin-degrading bacterium.</title>
        <authorList>
            <person name="Kirstahler P."/>
            <person name="Guenther M."/>
            <person name="Grumaz C."/>
            <person name="Rupp S."/>
            <person name="Zibek S."/>
            <person name="Sohn K."/>
        </authorList>
    </citation>
    <scope>NUCLEOTIDE SEQUENCE [LARGE SCALE GENOMIC DNA]</scope>
    <source>
        <strain evidence="4 5">IGB-41</strain>
    </source>
</reference>
<dbReference type="InterPro" id="IPR039261">
    <property type="entry name" value="FNR_nucleotide-bd"/>
</dbReference>
<dbReference type="GO" id="GO:0052851">
    <property type="term" value="F:ferric-chelate reductase (NADPH) activity"/>
    <property type="evidence" value="ECO:0007669"/>
    <property type="project" value="UniProtKB-EC"/>
</dbReference>
<evidence type="ECO:0000259" key="3">
    <source>
        <dbReference type="PROSITE" id="PS51384"/>
    </source>
</evidence>
<dbReference type="InterPro" id="IPR039374">
    <property type="entry name" value="SIP_fam"/>
</dbReference>
<organism evidence="4 5">
    <name type="scientific">Amantichitinum ursilacus</name>
    <dbReference type="NCBI Taxonomy" id="857265"/>
    <lineage>
        <taxon>Bacteria</taxon>
        <taxon>Pseudomonadati</taxon>
        <taxon>Pseudomonadota</taxon>
        <taxon>Betaproteobacteria</taxon>
        <taxon>Neisseriales</taxon>
        <taxon>Chitinibacteraceae</taxon>
        <taxon>Amantichitinum</taxon>
    </lineage>
</organism>
<evidence type="ECO:0000256" key="1">
    <source>
        <dbReference type="ARBA" id="ARBA00035644"/>
    </source>
</evidence>
<evidence type="ECO:0000313" key="5">
    <source>
        <dbReference type="Proteomes" id="UP000037939"/>
    </source>
</evidence>
<evidence type="ECO:0000313" key="4">
    <source>
        <dbReference type="EMBL" id="KPC49903.1"/>
    </source>
</evidence>
<dbReference type="Proteomes" id="UP000037939">
    <property type="component" value="Unassembled WGS sequence"/>
</dbReference>
<comment type="caution">
    <text evidence="4">The sequence shown here is derived from an EMBL/GenBank/DDBJ whole genome shotgun (WGS) entry which is preliminary data.</text>
</comment>
<dbReference type="PANTHER" id="PTHR30157:SF0">
    <property type="entry name" value="NADPH-DEPENDENT FERRIC-CHELATE REDUCTASE"/>
    <property type="match status" value="1"/>
</dbReference>
<protein>
    <submittedName>
        <fullName evidence="4">NADPH-dependent ferric-chelate reductase</fullName>
        <ecNumber evidence="4">1.16.1.9</ecNumber>
    </submittedName>
</protein>
<dbReference type="STRING" id="857265.WG78_19195"/>
<dbReference type="PANTHER" id="PTHR30157">
    <property type="entry name" value="FERRIC REDUCTASE, NADPH-DEPENDENT"/>
    <property type="match status" value="1"/>
</dbReference>
<dbReference type="InterPro" id="IPR017938">
    <property type="entry name" value="Riboflavin_synthase-like_b-brl"/>
</dbReference>
<dbReference type="OrthoDB" id="9814826at2"/>
<keyword evidence="5" id="KW-1185">Reference proteome</keyword>
<dbReference type="RefSeq" id="WP_053939426.1">
    <property type="nucleotide sequence ID" value="NZ_LAQT01000034.1"/>
</dbReference>
<dbReference type="SUPFAM" id="SSF63380">
    <property type="entry name" value="Riboflavin synthase domain-like"/>
    <property type="match status" value="1"/>
</dbReference>
<evidence type="ECO:0000256" key="2">
    <source>
        <dbReference type="SAM" id="MobiDB-lite"/>
    </source>
</evidence>
<keyword evidence="4" id="KW-0560">Oxidoreductase</keyword>
<dbReference type="PATRIC" id="fig|857265.3.peg.3934"/>
<sequence length="272" mass="29822">MTQATTPSTRAATRVRHNLKFRVATVQYIQHIAPHMLRVTLVSPDLSDFVSASFDDHVKVFFPNPGETTPTLPTWGDNGPVWPEDKPRPPARDYTPRRYDNAAHTLTIDFALHGVGPAAEWAAQAQVGQVLGLGGPRGSMVIPPDYEWYVLFADETGLPAVGRFLEEAAPGARAIVFAEVGTPAEEIELAQRPNVQIHWLHRRAGVPGSLLLQAAQRLVIPDGDGFFWAAGESASIQSLRGTLLAHGVDKSRIRASAYWKHDAVEYHANLED</sequence>
<accession>A0A0N0GLH8</accession>
<dbReference type="CDD" id="cd06193">
    <property type="entry name" value="siderophore_interacting"/>
    <property type="match status" value="1"/>
</dbReference>
<dbReference type="PROSITE" id="PS51384">
    <property type="entry name" value="FAD_FR"/>
    <property type="match status" value="1"/>
</dbReference>
<comment type="similarity">
    <text evidence="1">Belongs to the SIP oxidoreductase family.</text>
</comment>
<feature type="region of interest" description="Disordered" evidence="2">
    <location>
        <begin position="65"/>
        <end position="92"/>
    </location>
</feature>
<dbReference type="Gene3D" id="2.40.30.10">
    <property type="entry name" value="Translation factors"/>
    <property type="match status" value="1"/>
</dbReference>
<gene>
    <name evidence="4" type="primary">yqjH</name>
    <name evidence="4" type="ORF">WG78_19195</name>
</gene>
<dbReference type="Pfam" id="PF08021">
    <property type="entry name" value="FAD_binding_9"/>
    <property type="match status" value="1"/>
</dbReference>
<dbReference type="InterPro" id="IPR013113">
    <property type="entry name" value="SIP_FAD-bd"/>
</dbReference>
<dbReference type="EMBL" id="LAQT01000034">
    <property type="protein sequence ID" value="KPC49903.1"/>
    <property type="molecule type" value="Genomic_DNA"/>
</dbReference>
<dbReference type="EC" id="1.16.1.9" evidence="4"/>
<dbReference type="Gene3D" id="3.40.50.80">
    <property type="entry name" value="Nucleotide-binding domain of ferredoxin-NADP reductase (FNR) module"/>
    <property type="match status" value="1"/>
</dbReference>
<dbReference type="InterPro" id="IPR007037">
    <property type="entry name" value="SIP_rossman_dom"/>
</dbReference>